<dbReference type="GO" id="GO:0005815">
    <property type="term" value="C:microtubule organizing center"/>
    <property type="evidence" value="ECO:0007669"/>
    <property type="project" value="TreeGrafter"/>
</dbReference>
<dbReference type="PROSITE" id="PS50309">
    <property type="entry name" value="DC"/>
    <property type="match status" value="2"/>
</dbReference>
<sequence>MELERLVRKVTTLQVRGGQGAHDYYPTGTFGRDEAACVRGFLVRRQFQSLRAEYEAIVQEIEGDLGTLQWTQGWIPKPRFLPKVVHTPGELMLGQCLVSAFSRLSRSILPSFAEAEGPRLPQSQTELQELQYHRSHLAMELLWLQQAINSRHQLVVTQRRFPTLEAFLCEVTSAVQAPLAVRALYTPCHGHPVTDLADLRNGGQYVAAGLERFCKLPLPKMTCDLSILSAIYPLEGRIQVGRAADHHVFRNGDLLSPPFSLKLPQAASEDWEAVLKLLTKKVKLQSGTVCKLCTLEGLPLSAREALVSGHYYVAVGEDEFKALPYLELLVPSPSLPRGCWHPPDPRSRPHKQGAHGHRAQASQSSPKEASQIEPSAFYARPQQAIQPRSMLPTLSFLSGEGTPESKAFLANPLTVT</sequence>
<evidence type="ECO:0000256" key="1">
    <source>
        <dbReference type="ARBA" id="ARBA00022737"/>
    </source>
</evidence>
<dbReference type="FunFam" id="3.10.20.230:FF:000004">
    <property type="entry name" value="Doublecortin domain containing 2"/>
    <property type="match status" value="1"/>
</dbReference>
<dbReference type="InterPro" id="IPR036572">
    <property type="entry name" value="Doublecortin_dom_sf"/>
</dbReference>
<keyword evidence="1" id="KW-0677">Repeat</keyword>
<accession>A0A5N4DAD2</accession>
<evidence type="ECO:0000313" key="4">
    <source>
        <dbReference type="EMBL" id="KAB1268052.1"/>
    </source>
</evidence>
<dbReference type="EMBL" id="JWIN03000013">
    <property type="protein sequence ID" value="KAB1268052.1"/>
    <property type="molecule type" value="Genomic_DNA"/>
</dbReference>
<protein>
    <submittedName>
        <fullName evidence="4">Doublecortin domain-containing protein 2B</fullName>
    </submittedName>
</protein>
<dbReference type="SUPFAM" id="SSF89837">
    <property type="entry name" value="Doublecortin (DC)"/>
    <property type="match status" value="2"/>
</dbReference>
<dbReference type="AlphaFoldDB" id="A0A5N4DAD2"/>
<comment type="caution">
    <text evidence="4">The sequence shown here is derived from an EMBL/GenBank/DDBJ whole genome shotgun (WGS) entry which is preliminary data.</text>
</comment>
<dbReference type="Pfam" id="PF03607">
    <property type="entry name" value="DCX"/>
    <property type="match status" value="2"/>
</dbReference>
<evidence type="ECO:0000256" key="2">
    <source>
        <dbReference type="SAM" id="MobiDB-lite"/>
    </source>
</evidence>
<dbReference type="PANTHER" id="PTHR23004:SF10">
    <property type="entry name" value="DOUBLECORTIN DOMAIN-CONTAINING PROTEIN 2B"/>
    <property type="match status" value="1"/>
</dbReference>
<dbReference type="PANTHER" id="PTHR23004">
    <property type="entry name" value="DOUBLECORTIN DOMAIN CONTAINING 2"/>
    <property type="match status" value="1"/>
</dbReference>
<organism evidence="4 5">
    <name type="scientific">Camelus dromedarius</name>
    <name type="common">Dromedary</name>
    <name type="synonym">Arabian camel</name>
    <dbReference type="NCBI Taxonomy" id="9838"/>
    <lineage>
        <taxon>Eukaryota</taxon>
        <taxon>Metazoa</taxon>
        <taxon>Chordata</taxon>
        <taxon>Craniata</taxon>
        <taxon>Vertebrata</taxon>
        <taxon>Euteleostomi</taxon>
        <taxon>Mammalia</taxon>
        <taxon>Eutheria</taxon>
        <taxon>Laurasiatheria</taxon>
        <taxon>Artiodactyla</taxon>
        <taxon>Tylopoda</taxon>
        <taxon>Camelidae</taxon>
        <taxon>Camelus</taxon>
    </lineage>
</organism>
<dbReference type="InterPro" id="IPR003533">
    <property type="entry name" value="Doublecortin_dom"/>
</dbReference>
<gene>
    <name evidence="4" type="ORF">Cadr_000013554</name>
</gene>
<feature type="compositionally biased region" description="Basic residues" evidence="2">
    <location>
        <begin position="348"/>
        <end position="358"/>
    </location>
</feature>
<keyword evidence="5" id="KW-1185">Reference proteome</keyword>
<dbReference type="Proteomes" id="UP000299084">
    <property type="component" value="Unassembled WGS sequence"/>
</dbReference>
<feature type="domain" description="Doublecortin" evidence="3">
    <location>
        <begin position="248"/>
        <end position="326"/>
    </location>
</feature>
<dbReference type="SMART" id="SM00537">
    <property type="entry name" value="DCX"/>
    <property type="match status" value="2"/>
</dbReference>
<dbReference type="GO" id="GO:0035556">
    <property type="term" value="P:intracellular signal transduction"/>
    <property type="evidence" value="ECO:0007669"/>
    <property type="project" value="InterPro"/>
</dbReference>
<feature type="region of interest" description="Disordered" evidence="2">
    <location>
        <begin position="395"/>
        <end position="416"/>
    </location>
</feature>
<evidence type="ECO:0000259" key="3">
    <source>
        <dbReference type="PROSITE" id="PS50309"/>
    </source>
</evidence>
<dbReference type="GO" id="GO:0005874">
    <property type="term" value="C:microtubule"/>
    <property type="evidence" value="ECO:0007669"/>
    <property type="project" value="TreeGrafter"/>
</dbReference>
<dbReference type="Gene3D" id="3.10.20.230">
    <property type="entry name" value="Doublecortin domain"/>
    <property type="match status" value="2"/>
</dbReference>
<proteinExistence type="predicted"/>
<reference evidence="4 5" key="1">
    <citation type="journal article" date="2019" name="Mol. Ecol. Resour.">
        <title>Improving Illumina assemblies with Hi-C and long reads: an example with the North African dromedary.</title>
        <authorList>
            <person name="Elbers J.P."/>
            <person name="Rogers M.F."/>
            <person name="Perelman P.L."/>
            <person name="Proskuryakova A.A."/>
            <person name="Serdyukova N.A."/>
            <person name="Johnson W.E."/>
            <person name="Horin P."/>
            <person name="Corander J."/>
            <person name="Murphy D."/>
            <person name="Burger P.A."/>
        </authorList>
    </citation>
    <scope>NUCLEOTIDE SEQUENCE [LARGE SCALE GENOMIC DNA]</scope>
    <source>
        <strain evidence="4">Drom800</strain>
        <tissue evidence="4">Blood</tissue>
    </source>
</reference>
<evidence type="ECO:0000313" key="5">
    <source>
        <dbReference type="Proteomes" id="UP000299084"/>
    </source>
</evidence>
<feature type="region of interest" description="Disordered" evidence="2">
    <location>
        <begin position="339"/>
        <end position="372"/>
    </location>
</feature>
<feature type="domain" description="Doublecortin" evidence="3">
    <location>
        <begin position="154"/>
        <end position="219"/>
    </location>
</feature>
<name>A0A5N4DAD2_CAMDR</name>